<feature type="region of interest" description="Disordered" evidence="1">
    <location>
        <begin position="99"/>
        <end position="119"/>
    </location>
</feature>
<name>A0A8T2S3Q3_CERRI</name>
<dbReference type="Proteomes" id="UP000825935">
    <property type="component" value="Chromosome 22"/>
</dbReference>
<dbReference type="EMBL" id="CM035427">
    <property type="protein sequence ID" value="KAH7306458.1"/>
    <property type="molecule type" value="Genomic_DNA"/>
</dbReference>
<dbReference type="InterPro" id="IPR039607">
    <property type="entry name" value="VQ_8/17/18/20/21/25"/>
</dbReference>
<feature type="domain" description="VQ" evidence="2">
    <location>
        <begin position="69"/>
        <end position="94"/>
    </location>
</feature>
<evidence type="ECO:0000313" key="4">
    <source>
        <dbReference type="Proteomes" id="UP000825935"/>
    </source>
</evidence>
<gene>
    <name evidence="3" type="ORF">KP509_22G013600</name>
</gene>
<evidence type="ECO:0000256" key="1">
    <source>
        <dbReference type="SAM" id="MobiDB-lite"/>
    </source>
</evidence>
<evidence type="ECO:0000259" key="2">
    <source>
        <dbReference type="Pfam" id="PF05678"/>
    </source>
</evidence>
<dbReference type="AlphaFoldDB" id="A0A8T2S3Q3"/>
<protein>
    <recommendedName>
        <fullName evidence="2">VQ domain-containing protein</fullName>
    </recommendedName>
</protein>
<feature type="region of interest" description="Disordered" evidence="1">
    <location>
        <begin position="1"/>
        <end position="23"/>
    </location>
</feature>
<organism evidence="3 4">
    <name type="scientific">Ceratopteris richardii</name>
    <name type="common">Triangle waterfern</name>
    <dbReference type="NCBI Taxonomy" id="49495"/>
    <lineage>
        <taxon>Eukaryota</taxon>
        <taxon>Viridiplantae</taxon>
        <taxon>Streptophyta</taxon>
        <taxon>Embryophyta</taxon>
        <taxon>Tracheophyta</taxon>
        <taxon>Polypodiopsida</taxon>
        <taxon>Polypodiidae</taxon>
        <taxon>Polypodiales</taxon>
        <taxon>Pteridineae</taxon>
        <taxon>Pteridaceae</taxon>
        <taxon>Parkerioideae</taxon>
        <taxon>Ceratopteris</taxon>
    </lineage>
</organism>
<dbReference type="InterPro" id="IPR008889">
    <property type="entry name" value="VQ"/>
</dbReference>
<accession>A0A8T2S3Q3</accession>
<dbReference type="PANTHER" id="PTHR33143">
    <property type="entry name" value="F16F4.1 PROTEIN-RELATED"/>
    <property type="match status" value="1"/>
</dbReference>
<dbReference type="PANTHER" id="PTHR33143:SF6">
    <property type="entry name" value="OS08G0102900 PROTEIN"/>
    <property type="match status" value="1"/>
</dbReference>
<evidence type="ECO:0000313" key="3">
    <source>
        <dbReference type="EMBL" id="KAH7306458.1"/>
    </source>
</evidence>
<dbReference type="GO" id="GO:0005634">
    <property type="term" value="C:nucleus"/>
    <property type="evidence" value="ECO:0007669"/>
    <property type="project" value="TreeGrafter"/>
</dbReference>
<reference evidence="3" key="1">
    <citation type="submission" date="2021-08" db="EMBL/GenBank/DDBJ databases">
        <title>WGS assembly of Ceratopteris richardii.</title>
        <authorList>
            <person name="Marchant D.B."/>
            <person name="Chen G."/>
            <person name="Jenkins J."/>
            <person name="Shu S."/>
            <person name="Leebens-Mack J."/>
            <person name="Grimwood J."/>
            <person name="Schmutz J."/>
            <person name="Soltis P."/>
            <person name="Soltis D."/>
            <person name="Chen Z.-H."/>
        </authorList>
    </citation>
    <scope>NUCLEOTIDE SEQUENCE</scope>
    <source>
        <strain evidence="3">Whitten #5841</strain>
        <tissue evidence="3">Leaf</tissue>
    </source>
</reference>
<feature type="compositionally biased region" description="Low complexity" evidence="1">
    <location>
        <begin position="109"/>
        <end position="119"/>
    </location>
</feature>
<comment type="caution">
    <text evidence="3">The sequence shown here is derived from an EMBL/GenBank/DDBJ whole genome shotgun (WGS) entry which is preliminary data.</text>
</comment>
<proteinExistence type="predicted"/>
<dbReference type="OrthoDB" id="695631at2759"/>
<keyword evidence="4" id="KW-1185">Reference proteome</keyword>
<sequence>MDRFCRSDGSEDSSGAESKLGKKEAMMVTMREGVRITKRHKEKINAGALSVESISAGRNSKIEPLIIHTVSPPVLNVDPSSFMQIVQSLTGSEETRLRLQIPESKTKSSSRSAAVPPRSCSHLLSRSSLPLSTLSALSVHPPLSGETPSTCVICDHPCGSSNSTPRVDQLMSQYPADLHVCSLEGLLRLKDCNGKAACSTSGDAYDNHTDLFQEQKSVPGCSSSHSGGIEPCLPDFQNGLCPSPSTETDTSRLVSCMYGEYGAMFTPGNSSPQGHEQFSFLLSDSPLSYENLTGNEDSYFQQLLFNDGTSTSFL</sequence>
<dbReference type="Pfam" id="PF05678">
    <property type="entry name" value="VQ"/>
    <property type="match status" value="1"/>
</dbReference>